<dbReference type="EC" id="5.2.1.8" evidence="3"/>
<evidence type="ECO:0000256" key="2">
    <source>
        <dbReference type="ARBA" id="ARBA00004123"/>
    </source>
</evidence>
<evidence type="ECO:0000256" key="6">
    <source>
        <dbReference type="ARBA" id="ARBA00023242"/>
    </source>
</evidence>
<dbReference type="InterPro" id="IPR012677">
    <property type="entry name" value="Nucleotide-bd_a/b_plait_sf"/>
</dbReference>
<organism evidence="8 9">
    <name type="scientific">Solanum pinnatisectum</name>
    <name type="common">tansyleaf nightshade</name>
    <dbReference type="NCBI Taxonomy" id="50273"/>
    <lineage>
        <taxon>Eukaryota</taxon>
        <taxon>Viridiplantae</taxon>
        <taxon>Streptophyta</taxon>
        <taxon>Embryophyta</taxon>
        <taxon>Tracheophyta</taxon>
        <taxon>Spermatophyta</taxon>
        <taxon>Magnoliopsida</taxon>
        <taxon>eudicotyledons</taxon>
        <taxon>Gunneridae</taxon>
        <taxon>Pentapetalae</taxon>
        <taxon>asterids</taxon>
        <taxon>lamiids</taxon>
        <taxon>Solanales</taxon>
        <taxon>Solanaceae</taxon>
        <taxon>Solanoideae</taxon>
        <taxon>Solaneae</taxon>
        <taxon>Solanum</taxon>
    </lineage>
</organism>
<dbReference type="SUPFAM" id="SSF54928">
    <property type="entry name" value="RNA-binding domain, RBD"/>
    <property type="match status" value="1"/>
</dbReference>
<dbReference type="InterPro" id="IPR035979">
    <property type="entry name" value="RBD_domain_sf"/>
</dbReference>
<dbReference type="PANTHER" id="PTHR45843:SF1">
    <property type="entry name" value="PEPTIDYL-PROLYL CIS-TRANS ISOMERASE-LIKE 4"/>
    <property type="match status" value="1"/>
</dbReference>
<proteinExistence type="predicted"/>
<keyword evidence="6" id="KW-0539">Nucleus</keyword>
<evidence type="ECO:0000256" key="4">
    <source>
        <dbReference type="ARBA" id="ARBA00023110"/>
    </source>
</evidence>
<comment type="catalytic activity">
    <reaction evidence="1">
        <text>[protein]-peptidylproline (omega=180) = [protein]-peptidylproline (omega=0)</text>
        <dbReference type="Rhea" id="RHEA:16237"/>
        <dbReference type="Rhea" id="RHEA-COMP:10747"/>
        <dbReference type="Rhea" id="RHEA-COMP:10748"/>
        <dbReference type="ChEBI" id="CHEBI:83833"/>
        <dbReference type="ChEBI" id="CHEBI:83834"/>
        <dbReference type="EC" id="5.2.1.8"/>
    </reaction>
</comment>
<keyword evidence="9" id="KW-1185">Reference proteome</keyword>
<dbReference type="GO" id="GO:0003755">
    <property type="term" value="F:peptidyl-prolyl cis-trans isomerase activity"/>
    <property type="evidence" value="ECO:0007669"/>
    <property type="project" value="UniProtKB-KW"/>
</dbReference>
<dbReference type="GO" id="GO:0005634">
    <property type="term" value="C:nucleus"/>
    <property type="evidence" value="ECO:0007669"/>
    <property type="project" value="UniProtKB-SubCell"/>
</dbReference>
<dbReference type="PANTHER" id="PTHR45843">
    <property type="entry name" value="PEPTIDYL-PROLYL CIS-TRANS ISOMERASE-LIKE 4"/>
    <property type="match status" value="1"/>
</dbReference>
<protein>
    <recommendedName>
        <fullName evidence="3">peptidylprolyl isomerase</fullName>
        <ecNumber evidence="3">5.2.1.8</ecNumber>
    </recommendedName>
</protein>
<dbReference type="Gene3D" id="3.30.70.330">
    <property type="match status" value="1"/>
</dbReference>
<dbReference type="InterPro" id="IPR000504">
    <property type="entry name" value="RRM_dom"/>
</dbReference>
<keyword evidence="5" id="KW-0413">Isomerase</keyword>
<gene>
    <name evidence="8" type="ORF">R3W88_024262</name>
</gene>
<evidence type="ECO:0000256" key="3">
    <source>
        <dbReference type="ARBA" id="ARBA00013194"/>
    </source>
</evidence>
<sequence length="55" mass="6644">MRDRETGDSHYYGFIEFEDKEARELAYFKMDTALIDDQRIHFGFSQSVAKSWNQY</sequence>
<evidence type="ECO:0000256" key="1">
    <source>
        <dbReference type="ARBA" id="ARBA00000971"/>
    </source>
</evidence>
<comment type="subcellular location">
    <subcellularLocation>
        <location evidence="2">Nucleus</location>
    </subcellularLocation>
</comment>
<dbReference type="InterPro" id="IPR035542">
    <property type="entry name" value="CRIP"/>
</dbReference>
<evidence type="ECO:0000313" key="9">
    <source>
        <dbReference type="Proteomes" id="UP001311915"/>
    </source>
</evidence>
<evidence type="ECO:0000256" key="5">
    <source>
        <dbReference type="ARBA" id="ARBA00023235"/>
    </source>
</evidence>
<dbReference type="EMBL" id="JAWPEI010000003">
    <property type="protein sequence ID" value="KAK4731274.1"/>
    <property type="molecule type" value="Genomic_DNA"/>
</dbReference>
<keyword evidence="4" id="KW-0697">Rotamase</keyword>
<accession>A0AAV9LZZ9</accession>
<evidence type="ECO:0000313" key="8">
    <source>
        <dbReference type="EMBL" id="KAK4731274.1"/>
    </source>
</evidence>
<reference evidence="8 9" key="1">
    <citation type="submission" date="2023-10" db="EMBL/GenBank/DDBJ databases">
        <title>Genome-Wide Identification Analysis in wild type Solanum Pinnatisectum Reveals Some Genes Defensing Phytophthora Infestans.</title>
        <authorList>
            <person name="Sun C."/>
        </authorList>
    </citation>
    <scope>NUCLEOTIDE SEQUENCE [LARGE SCALE GENOMIC DNA]</scope>
    <source>
        <strain evidence="8">LQN</strain>
        <tissue evidence="8">Leaf</tissue>
    </source>
</reference>
<dbReference type="Proteomes" id="UP001311915">
    <property type="component" value="Unassembled WGS sequence"/>
</dbReference>
<evidence type="ECO:0000259" key="7">
    <source>
        <dbReference type="Pfam" id="PF00076"/>
    </source>
</evidence>
<name>A0AAV9LZZ9_9SOLN</name>
<comment type="caution">
    <text evidence="8">The sequence shown here is derived from an EMBL/GenBank/DDBJ whole genome shotgun (WGS) entry which is preliminary data.</text>
</comment>
<feature type="domain" description="RRM" evidence="7">
    <location>
        <begin position="1"/>
        <end position="41"/>
    </location>
</feature>
<dbReference type="GO" id="GO:0003723">
    <property type="term" value="F:RNA binding"/>
    <property type="evidence" value="ECO:0007669"/>
    <property type="project" value="InterPro"/>
</dbReference>
<dbReference type="Pfam" id="PF00076">
    <property type="entry name" value="RRM_1"/>
    <property type="match status" value="1"/>
</dbReference>
<dbReference type="AlphaFoldDB" id="A0AAV9LZZ9"/>